<dbReference type="InterPro" id="IPR050490">
    <property type="entry name" value="Bact_solute-bd_prot1"/>
</dbReference>
<comment type="similarity">
    <text evidence="2">Belongs to the bacterial solute-binding protein 1 family.</text>
</comment>
<keyword evidence="6" id="KW-1185">Reference proteome</keyword>
<accession>A0A1H1ZC00</accession>
<keyword evidence="4" id="KW-0732">Signal</keyword>
<dbReference type="GO" id="GO:0030313">
    <property type="term" value="C:cell envelope"/>
    <property type="evidence" value="ECO:0007669"/>
    <property type="project" value="UniProtKB-SubCell"/>
</dbReference>
<dbReference type="EMBL" id="LT629772">
    <property type="protein sequence ID" value="SDT31200.1"/>
    <property type="molecule type" value="Genomic_DNA"/>
</dbReference>
<dbReference type="OrthoDB" id="3714110at2"/>
<dbReference type="STRING" id="630515.SAMN04489812_5122"/>
<evidence type="ECO:0000313" key="5">
    <source>
        <dbReference type="EMBL" id="SDT31200.1"/>
    </source>
</evidence>
<dbReference type="RefSeq" id="WP_091528851.1">
    <property type="nucleotide sequence ID" value="NZ_LT629772.1"/>
</dbReference>
<dbReference type="Proteomes" id="UP000199103">
    <property type="component" value="Chromosome I"/>
</dbReference>
<dbReference type="PANTHER" id="PTHR43649">
    <property type="entry name" value="ARABINOSE-BINDING PROTEIN-RELATED"/>
    <property type="match status" value="1"/>
</dbReference>
<dbReference type="Pfam" id="PF01547">
    <property type="entry name" value="SBP_bac_1"/>
    <property type="match status" value="1"/>
</dbReference>
<organism evidence="5 6">
    <name type="scientific">Microlunatus soli</name>
    <dbReference type="NCBI Taxonomy" id="630515"/>
    <lineage>
        <taxon>Bacteria</taxon>
        <taxon>Bacillati</taxon>
        <taxon>Actinomycetota</taxon>
        <taxon>Actinomycetes</taxon>
        <taxon>Propionibacteriales</taxon>
        <taxon>Propionibacteriaceae</taxon>
        <taxon>Microlunatus</taxon>
    </lineage>
</organism>
<proteinExistence type="inferred from homology"/>
<sequence>MSIRNFSAQPVSRRRLLGAAGAIGLAAASGASLSGCSDPTKDTNTAARNSKAVLPTYVPVELIKPDLPGSELLMPGYYAYPKDPKPVFDDPPGAGLGSVSVMYTTFVPTPPSADKNAFYARLQERLGCELKISAIPSDDYGAKFQTIIAGGDVPDVCNFPLPTPDQPRVMNKVFADLGPYLGGDAAKDYPYLANIPTASWKPTVSNGTIYAVTQPRALSGASMYTRRDIIDQLGANQEPKNYQEFLELLTAVTDKKKNRWAFANPTNMVMHLKMMLGAPNGWSESGGTFTSAVGDERHREAVSLTAGMIKKGLFHPDSASIAYTKIRDLFFGGRVALTSDGYAGWDLFVRQLGGGEKGAAKLGLIVEPKHEGGGDAAHFAGTGFQGITVIKKDLPEDKIKKILNVLNFLAAPIGSREHLERKYGVEGTDYTWTDGLPALNSTGNREFMDLQYITDAQTIVGPGVKAGVDYQHAWNERVTKDLVHDPTIGLYSDTYSRKGKQLNKILDDAQSDVLFGRKPMKSLEEAYKTWRSQGGDDIAKEYAESKNAAG</sequence>
<dbReference type="AlphaFoldDB" id="A0A1H1ZC00"/>
<evidence type="ECO:0000313" key="6">
    <source>
        <dbReference type="Proteomes" id="UP000199103"/>
    </source>
</evidence>
<dbReference type="Gene3D" id="3.40.190.10">
    <property type="entry name" value="Periplasmic binding protein-like II"/>
    <property type="match status" value="1"/>
</dbReference>
<evidence type="ECO:0000256" key="1">
    <source>
        <dbReference type="ARBA" id="ARBA00004196"/>
    </source>
</evidence>
<keyword evidence="3" id="KW-0813">Transport</keyword>
<dbReference type="PROSITE" id="PS51318">
    <property type="entry name" value="TAT"/>
    <property type="match status" value="1"/>
</dbReference>
<evidence type="ECO:0000256" key="2">
    <source>
        <dbReference type="ARBA" id="ARBA00008520"/>
    </source>
</evidence>
<reference evidence="5 6" key="1">
    <citation type="submission" date="2016-10" db="EMBL/GenBank/DDBJ databases">
        <authorList>
            <person name="de Groot N.N."/>
        </authorList>
    </citation>
    <scope>NUCLEOTIDE SEQUENCE [LARGE SCALE GENOMIC DNA]</scope>
    <source>
        <strain evidence="5 6">DSM 21800</strain>
    </source>
</reference>
<name>A0A1H1ZC00_9ACTN</name>
<gene>
    <name evidence="5" type="ORF">SAMN04489812_5122</name>
</gene>
<evidence type="ECO:0000256" key="4">
    <source>
        <dbReference type="ARBA" id="ARBA00022729"/>
    </source>
</evidence>
<comment type="subcellular location">
    <subcellularLocation>
        <location evidence="1">Cell envelope</location>
    </subcellularLocation>
</comment>
<evidence type="ECO:0000256" key="3">
    <source>
        <dbReference type="ARBA" id="ARBA00022448"/>
    </source>
</evidence>
<dbReference type="SUPFAM" id="SSF53850">
    <property type="entry name" value="Periplasmic binding protein-like II"/>
    <property type="match status" value="1"/>
</dbReference>
<dbReference type="InterPro" id="IPR006311">
    <property type="entry name" value="TAT_signal"/>
</dbReference>
<dbReference type="PANTHER" id="PTHR43649:SF31">
    <property type="entry name" value="SN-GLYCEROL-3-PHOSPHATE-BINDING PERIPLASMIC PROTEIN UGPB"/>
    <property type="match status" value="1"/>
</dbReference>
<dbReference type="InterPro" id="IPR006059">
    <property type="entry name" value="SBP"/>
</dbReference>
<protein>
    <submittedName>
        <fullName evidence="5">Carbohydrate ABC transporter substrate-binding protein, CUT1 family</fullName>
    </submittedName>
</protein>